<name>A0A0F9Y2N6_9ZZZZ</name>
<sequence>MGLVTDTWGANRNPSPKPFTMYKTLSVTAASGSAKTDTQNFFSKNCPFPVKITSFEVQCVSVSGAGFSGSGSAMTVALQRDTNVDASPTAPVTATFSNTICTVNCSGIASSTDKSLFKAPSNAGDRVDVGLDQTYVAVPKGGSLRATLSAQANDAIGVSGSTPVELLAVIECVPTATWDQIYF</sequence>
<organism evidence="1">
    <name type="scientific">marine sediment metagenome</name>
    <dbReference type="NCBI Taxonomy" id="412755"/>
    <lineage>
        <taxon>unclassified sequences</taxon>
        <taxon>metagenomes</taxon>
        <taxon>ecological metagenomes</taxon>
    </lineage>
</organism>
<gene>
    <name evidence="1" type="ORF">LCGC14_0141530</name>
</gene>
<evidence type="ECO:0000313" key="1">
    <source>
        <dbReference type="EMBL" id="KKN98908.1"/>
    </source>
</evidence>
<accession>A0A0F9Y2N6</accession>
<reference evidence="1" key="1">
    <citation type="journal article" date="2015" name="Nature">
        <title>Complex archaea that bridge the gap between prokaryotes and eukaryotes.</title>
        <authorList>
            <person name="Spang A."/>
            <person name="Saw J.H."/>
            <person name="Jorgensen S.L."/>
            <person name="Zaremba-Niedzwiedzka K."/>
            <person name="Martijn J."/>
            <person name="Lind A.E."/>
            <person name="van Eijk R."/>
            <person name="Schleper C."/>
            <person name="Guy L."/>
            <person name="Ettema T.J."/>
        </authorList>
    </citation>
    <scope>NUCLEOTIDE SEQUENCE</scope>
</reference>
<protein>
    <submittedName>
        <fullName evidence="1">Uncharacterized protein</fullName>
    </submittedName>
</protein>
<dbReference type="EMBL" id="LAZR01000049">
    <property type="protein sequence ID" value="KKN98908.1"/>
    <property type="molecule type" value="Genomic_DNA"/>
</dbReference>
<proteinExistence type="predicted"/>
<dbReference type="AlphaFoldDB" id="A0A0F9Y2N6"/>
<comment type="caution">
    <text evidence="1">The sequence shown here is derived from an EMBL/GenBank/DDBJ whole genome shotgun (WGS) entry which is preliminary data.</text>
</comment>